<dbReference type="KEGG" id="acx:Achr_7260"/>
<dbReference type="GO" id="GO:0004605">
    <property type="term" value="F:phosphatidate cytidylyltransferase activity"/>
    <property type="evidence" value="ECO:0007669"/>
    <property type="project" value="InterPro"/>
</dbReference>
<dbReference type="GO" id="GO:0016024">
    <property type="term" value="P:CDP-diacylglycerol biosynthetic process"/>
    <property type="evidence" value="ECO:0007669"/>
    <property type="project" value="UniProtKB-UniPathway"/>
</dbReference>
<reference evidence="1 2" key="1">
    <citation type="journal article" date="2015" name="PLoS ONE">
        <title>Azotobacter Genomes: The Genome of Azotobacter chroococcum NCIMB 8003 (ATCC 4412).</title>
        <authorList>
            <person name="Robson R.L."/>
            <person name="Jones R."/>
            <person name="Robson R.M."/>
            <person name="Schwartz A."/>
            <person name="Richardson T.H."/>
        </authorList>
    </citation>
    <scope>NUCLEOTIDE SEQUENCE [LARGE SCALE GENOMIC DNA]</scope>
    <source>
        <strain evidence="1 2">NCIMB 8003</strain>
    </source>
</reference>
<keyword evidence="2" id="KW-1185">Reference proteome</keyword>
<gene>
    <name evidence="1" type="ORF">Achr_7260</name>
</gene>
<dbReference type="AlphaFoldDB" id="A0A0C4WM41"/>
<dbReference type="HOGENOM" id="CLU_884988_0_0_6"/>
<dbReference type="GO" id="GO:0032049">
    <property type="term" value="P:cardiolipin biosynthetic process"/>
    <property type="evidence" value="ECO:0007669"/>
    <property type="project" value="InterPro"/>
</dbReference>
<evidence type="ECO:0000313" key="2">
    <source>
        <dbReference type="Proteomes" id="UP000068210"/>
    </source>
</evidence>
<protein>
    <submittedName>
        <fullName evidence="1">Uncharacterized protein</fullName>
    </submittedName>
</protein>
<dbReference type="InterPro" id="IPR015222">
    <property type="entry name" value="Tam41"/>
</dbReference>
<name>A0A0C4WM41_9GAMM</name>
<organism evidence="1 2">
    <name type="scientific">Azotobacter chroococcum NCIMB 8003</name>
    <dbReference type="NCBI Taxonomy" id="1328314"/>
    <lineage>
        <taxon>Bacteria</taxon>
        <taxon>Pseudomonadati</taxon>
        <taxon>Pseudomonadota</taxon>
        <taxon>Gammaproteobacteria</taxon>
        <taxon>Pseudomonadales</taxon>
        <taxon>Pseudomonadaceae</taxon>
        <taxon>Azotobacter</taxon>
    </lineage>
</organism>
<evidence type="ECO:0000313" key="1">
    <source>
        <dbReference type="EMBL" id="AJE20225.1"/>
    </source>
</evidence>
<dbReference type="Proteomes" id="UP000068210">
    <property type="component" value="Chromosome"/>
</dbReference>
<sequence length="324" mass="36792">MPIPDAYPLPAPPAALLAEVAGQCSLPVAGELQQLCDEVRARFGDALLALLFYGSCLRSGDPGEGLVDLYAIVDDYSRAHSSRLLQLANAWLPPNVLLLRTHTADGRLLQAKCAMLSLQDLERGTARWFQSYLWGRFAQPSRLVHCRDAQVERRVQAALARAVLSLLEQALPCQPGQFDSERLWQQALALSYGCELRPEAADRPALLVRHDREHYRRLTLAAAPALAGLEAIAGETDRYRNRLPAAACRQGRRRWRLRRLQGRLLNVVRLVKASFTFEQGVDYVVWKLQRHLGEPIEISPRLRRHPLIFGWPLLWRLLRERRLR</sequence>
<dbReference type="UniPathway" id="UPA00557">
    <property type="reaction ID" value="UER00614"/>
</dbReference>
<accession>A0A0C4WM41</accession>
<dbReference type="Pfam" id="PF09139">
    <property type="entry name" value="Tam41_Mmp37"/>
    <property type="match status" value="1"/>
</dbReference>
<dbReference type="RefSeq" id="WP_039801967.1">
    <property type="nucleotide sequence ID" value="NZ_CP010415.1"/>
</dbReference>
<proteinExistence type="predicted"/>
<dbReference type="STRING" id="1328314.Achr_7260"/>
<dbReference type="EMBL" id="CP010415">
    <property type="protein sequence ID" value="AJE20225.1"/>
    <property type="molecule type" value="Genomic_DNA"/>
</dbReference>